<dbReference type="AlphaFoldDB" id="A0A0C1WAW7"/>
<evidence type="ECO:0000313" key="1">
    <source>
        <dbReference type="EMBL" id="KIF53437.1"/>
    </source>
</evidence>
<dbReference type="RefSeq" id="WP_020194649.1">
    <property type="nucleotide sequence ID" value="NZ_BAOH01000005.1"/>
</dbReference>
<dbReference type="PATRIC" id="fig|1229493.5.peg.1300"/>
<gene>
    <name evidence="1" type="ORF">H735_11035</name>
</gene>
<organism evidence="1 2">
    <name type="scientific">Vibrio owensii CAIM 1854 = LMG 25443</name>
    <dbReference type="NCBI Taxonomy" id="1229493"/>
    <lineage>
        <taxon>Bacteria</taxon>
        <taxon>Pseudomonadati</taxon>
        <taxon>Pseudomonadota</taxon>
        <taxon>Gammaproteobacteria</taxon>
        <taxon>Vibrionales</taxon>
        <taxon>Vibrionaceae</taxon>
        <taxon>Vibrio</taxon>
    </lineage>
</organism>
<comment type="caution">
    <text evidence="1">The sequence shown here is derived from an EMBL/GenBank/DDBJ whole genome shotgun (WGS) entry which is preliminary data.</text>
</comment>
<dbReference type="EMBL" id="JPRD01000015">
    <property type="protein sequence ID" value="KIF53437.1"/>
    <property type="molecule type" value="Genomic_DNA"/>
</dbReference>
<proteinExistence type="predicted"/>
<reference evidence="1 2" key="1">
    <citation type="submission" date="2014-07" db="EMBL/GenBank/DDBJ databases">
        <title>Unique and conserved regions in Vibrio harveyi and related species in comparison with the shrimp pathogen Vibrio harveyi CAIM 1792.</title>
        <authorList>
            <person name="Espinoza-Valles I."/>
            <person name="Vora G."/>
            <person name="Leekitcharoenphon P."/>
            <person name="Ussery D."/>
            <person name="Hoj L."/>
            <person name="Gomez-Gil B."/>
        </authorList>
    </citation>
    <scope>NUCLEOTIDE SEQUENCE [LARGE SCALE GENOMIC DNA]</scope>
    <source>
        <strain evidence="2">CAIM 1854 / LMG 25443</strain>
    </source>
</reference>
<protein>
    <submittedName>
        <fullName evidence="1">Uncharacterized protein</fullName>
    </submittedName>
</protein>
<sequence>MTFSDTHLGHDEYNAFVLENVVDTDGSRCKVECPKCGKTAIQRDYDRVDGGCVNAYVSVTCQDCDYHDCDDDYCSICEAKYDSGTPVGYDESAMLSYLLDNCLETVAAGQIVDPVVWSKLKALAFNLPEAIGWFDTCFVCDRRVTVNTYKEFVNYAQRKLLDARFTMRLDKKITLAKTL</sequence>
<name>A0A0C1WAW7_9VIBR</name>
<evidence type="ECO:0000313" key="2">
    <source>
        <dbReference type="Proteomes" id="UP000031586"/>
    </source>
</evidence>
<accession>A0A0C1WAW7</accession>
<dbReference type="Proteomes" id="UP000031586">
    <property type="component" value="Unassembled WGS sequence"/>
</dbReference>